<dbReference type="OrthoDB" id="200060at2157"/>
<evidence type="ECO:0000313" key="2">
    <source>
        <dbReference type="EMBL" id="NUB93732.1"/>
    </source>
</evidence>
<dbReference type="RefSeq" id="WP_174703385.1">
    <property type="nucleotide sequence ID" value="NZ_JABURA010000003.1"/>
</dbReference>
<organism evidence="2 3">
    <name type="scientific">Haloterrigena gelatinilytica</name>
    <dbReference type="NCBI Taxonomy" id="2741724"/>
    <lineage>
        <taxon>Archaea</taxon>
        <taxon>Methanobacteriati</taxon>
        <taxon>Methanobacteriota</taxon>
        <taxon>Stenosarchaea group</taxon>
        <taxon>Halobacteria</taxon>
        <taxon>Halobacteriales</taxon>
        <taxon>Natrialbaceae</taxon>
        <taxon>Haloterrigena</taxon>
    </lineage>
</organism>
<comment type="caution">
    <text evidence="2">The sequence shown here is derived from an EMBL/GenBank/DDBJ whole genome shotgun (WGS) entry which is preliminary data.</text>
</comment>
<accession>A0A8J8KI43</accession>
<feature type="region of interest" description="Disordered" evidence="1">
    <location>
        <begin position="62"/>
        <end position="83"/>
    </location>
</feature>
<evidence type="ECO:0000256" key="1">
    <source>
        <dbReference type="SAM" id="MobiDB-lite"/>
    </source>
</evidence>
<sequence>MDEDSVVLECRDCEFRESFANLGSARVALDDHESATGHDADWQIERVAAGVERAGADAGICGEPDCANSDSPLLDWRRSDNEP</sequence>
<dbReference type="AlphaFoldDB" id="A0A8J8KI43"/>
<dbReference type="Proteomes" id="UP000728647">
    <property type="component" value="Unassembled WGS sequence"/>
</dbReference>
<reference evidence="2" key="1">
    <citation type="submission" date="2020-06" db="EMBL/GenBank/DDBJ databases">
        <title>Haloterrigena sp. nov., an extremely halophilic archaeon isolated from a saline sediment.</title>
        <authorList>
            <person name="Liu B.-B."/>
        </authorList>
    </citation>
    <scope>NUCLEOTIDE SEQUENCE</scope>
    <source>
        <strain evidence="2">SYSU A121-1</strain>
    </source>
</reference>
<name>A0A8J8KI43_9EURY</name>
<dbReference type="InterPro" id="IPR055964">
    <property type="entry name" value="DUF7542"/>
</dbReference>
<gene>
    <name evidence="2" type="ORF">HT576_22395</name>
</gene>
<protein>
    <submittedName>
        <fullName evidence="2">Uncharacterized protein</fullName>
    </submittedName>
</protein>
<proteinExistence type="predicted"/>
<dbReference type="EMBL" id="JABURA010000003">
    <property type="protein sequence ID" value="NUB93732.1"/>
    <property type="molecule type" value="Genomic_DNA"/>
</dbReference>
<dbReference type="Pfam" id="PF24398">
    <property type="entry name" value="DUF7542"/>
    <property type="match status" value="1"/>
</dbReference>
<evidence type="ECO:0000313" key="3">
    <source>
        <dbReference type="Proteomes" id="UP000728647"/>
    </source>
</evidence>